<dbReference type="Proteomes" id="UP001283361">
    <property type="component" value="Unassembled WGS sequence"/>
</dbReference>
<feature type="signal peptide" evidence="1">
    <location>
        <begin position="1"/>
        <end position="20"/>
    </location>
</feature>
<keyword evidence="1" id="KW-0732">Signal</keyword>
<evidence type="ECO:0000256" key="1">
    <source>
        <dbReference type="SAM" id="SignalP"/>
    </source>
</evidence>
<gene>
    <name evidence="2" type="ORF">RRG08_034711</name>
</gene>
<protein>
    <recommendedName>
        <fullName evidence="4">Apple domain-containing protein</fullName>
    </recommendedName>
</protein>
<evidence type="ECO:0008006" key="4">
    <source>
        <dbReference type="Google" id="ProtNLM"/>
    </source>
</evidence>
<sequence>MVTARVWIWILPSLLGNVLSSQNCHGCYQIKFKLSPGKRVASGGDELSRWYGHNVSNIFCATYCSTYSGCDLYYYNNIASNVCVIFKQKFTFNPHLNLVTEFGGFTGYRDLDFFWIQSPEFWVDRHRLQTKRPDVARKSLAAPSSQSVIGIHGPRVRHEASDNTGRVTELVCCELSFLSPFRPWTPFWFGCSFAVKADSPNMANSGSSLDRILTLRTLRQL</sequence>
<evidence type="ECO:0000313" key="2">
    <source>
        <dbReference type="EMBL" id="KAK3760870.1"/>
    </source>
</evidence>
<reference evidence="2" key="1">
    <citation type="journal article" date="2023" name="G3 (Bethesda)">
        <title>A reference genome for the long-term kleptoplast-retaining sea slug Elysia crispata morphotype clarki.</title>
        <authorList>
            <person name="Eastman K.E."/>
            <person name="Pendleton A.L."/>
            <person name="Shaikh M.A."/>
            <person name="Suttiyut T."/>
            <person name="Ogas R."/>
            <person name="Tomko P."/>
            <person name="Gavelis G."/>
            <person name="Widhalm J.R."/>
            <person name="Wisecaver J.H."/>
        </authorList>
    </citation>
    <scope>NUCLEOTIDE SEQUENCE</scope>
    <source>
        <strain evidence="2">ECLA1</strain>
    </source>
</reference>
<evidence type="ECO:0000313" key="3">
    <source>
        <dbReference type="Proteomes" id="UP001283361"/>
    </source>
</evidence>
<feature type="chain" id="PRO_5041982996" description="Apple domain-containing protein" evidence="1">
    <location>
        <begin position="21"/>
        <end position="221"/>
    </location>
</feature>
<dbReference type="EMBL" id="JAWDGP010004939">
    <property type="protein sequence ID" value="KAK3760870.1"/>
    <property type="molecule type" value="Genomic_DNA"/>
</dbReference>
<organism evidence="2 3">
    <name type="scientific">Elysia crispata</name>
    <name type="common">lettuce slug</name>
    <dbReference type="NCBI Taxonomy" id="231223"/>
    <lineage>
        <taxon>Eukaryota</taxon>
        <taxon>Metazoa</taxon>
        <taxon>Spiralia</taxon>
        <taxon>Lophotrochozoa</taxon>
        <taxon>Mollusca</taxon>
        <taxon>Gastropoda</taxon>
        <taxon>Heterobranchia</taxon>
        <taxon>Euthyneura</taxon>
        <taxon>Panpulmonata</taxon>
        <taxon>Sacoglossa</taxon>
        <taxon>Placobranchoidea</taxon>
        <taxon>Plakobranchidae</taxon>
        <taxon>Elysia</taxon>
    </lineage>
</organism>
<proteinExistence type="predicted"/>
<keyword evidence="3" id="KW-1185">Reference proteome</keyword>
<accession>A0AAE0Z1I0</accession>
<comment type="caution">
    <text evidence="2">The sequence shown here is derived from an EMBL/GenBank/DDBJ whole genome shotgun (WGS) entry which is preliminary data.</text>
</comment>
<dbReference type="AlphaFoldDB" id="A0AAE0Z1I0"/>
<name>A0AAE0Z1I0_9GAST</name>